<keyword evidence="3" id="KW-1185">Reference proteome</keyword>
<evidence type="ECO:0000256" key="1">
    <source>
        <dbReference type="SAM" id="Phobius"/>
    </source>
</evidence>
<name>A0AAD5G9U3_AMBAR</name>
<dbReference type="Proteomes" id="UP001206925">
    <property type="component" value="Unassembled WGS sequence"/>
</dbReference>
<dbReference type="AlphaFoldDB" id="A0AAD5G9U3"/>
<comment type="caution">
    <text evidence="2">The sequence shown here is derived from an EMBL/GenBank/DDBJ whole genome shotgun (WGS) entry which is preliminary data.</text>
</comment>
<keyword evidence="1" id="KW-0472">Membrane</keyword>
<keyword evidence="1" id="KW-0812">Transmembrane</keyword>
<accession>A0AAD5G9U3</accession>
<organism evidence="2 3">
    <name type="scientific">Ambrosia artemisiifolia</name>
    <name type="common">Common ragweed</name>
    <dbReference type="NCBI Taxonomy" id="4212"/>
    <lineage>
        <taxon>Eukaryota</taxon>
        <taxon>Viridiplantae</taxon>
        <taxon>Streptophyta</taxon>
        <taxon>Embryophyta</taxon>
        <taxon>Tracheophyta</taxon>
        <taxon>Spermatophyta</taxon>
        <taxon>Magnoliopsida</taxon>
        <taxon>eudicotyledons</taxon>
        <taxon>Gunneridae</taxon>
        <taxon>Pentapetalae</taxon>
        <taxon>asterids</taxon>
        <taxon>campanulids</taxon>
        <taxon>Asterales</taxon>
        <taxon>Asteraceae</taxon>
        <taxon>Asteroideae</taxon>
        <taxon>Heliantheae alliance</taxon>
        <taxon>Heliantheae</taxon>
        <taxon>Ambrosia</taxon>
    </lineage>
</organism>
<evidence type="ECO:0000313" key="2">
    <source>
        <dbReference type="EMBL" id="KAI7732448.1"/>
    </source>
</evidence>
<feature type="transmembrane region" description="Helical" evidence="1">
    <location>
        <begin position="147"/>
        <end position="167"/>
    </location>
</feature>
<sequence length="168" mass="19173">MDMCLLLNFIQGLPFFGFGLHRYDSSLHPVLQIMLDQIQLRMHLTMESRRRQVTYLCAPECVIGMMVNKYGGDSGPAKLHFLDGTSMSADHVIIQGDSPLFQILFEAEATHGTHYSTTHGAYFSELERKIWHVPTLSRHERKEKNKISSLFLAFKCLFLVLSSVVIIN</sequence>
<dbReference type="EMBL" id="JAMZMK010010216">
    <property type="protein sequence ID" value="KAI7732448.1"/>
    <property type="molecule type" value="Genomic_DNA"/>
</dbReference>
<protein>
    <submittedName>
        <fullName evidence="2">Uncharacterized protein</fullName>
    </submittedName>
</protein>
<evidence type="ECO:0000313" key="3">
    <source>
        <dbReference type="Proteomes" id="UP001206925"/>
    </source>
</evidence>
<keyword evidence="1" id="KW-1133">Transmembrane helix</keyword>
<gene>
    <name evidence="2" type="ORF">M8C21_028155</name>
</gene>
<reference evidence="2" key="1">
    <citation type="submission" date="2022-06" db="EMBL/GenBank/DDBJ databases">
        <title>Uncovering the hologenomic basis of an extraordinary plant invasion.</title>
        <authorList>
            <person name="Bieker V.C."/>
            <person name="Martin M.D."/>
            <person name="Gilbert T."/>
            <person name="Hodgins K."/>
            <person name="Battlay P."/>
            <person name="Petersen B."/>
            <person name="Wilson J."/>
        </authorList>
    </citation>
    <scope>NUCLEOTIDE SEQUENCE</scope>
    <source>
        <strain evidence="2">AA19_3_7</strain>
        <tissue evidence="2">Leaf</tissue>
    </source>
</reference>
<proteinExistence type="predicted"/>